<proteinExistence type="predicted"/>
<accession>A0AAW2TGE7</accession>
<reference evidence="2" key="2">
    <citation type="journal article" date="2024" name="Plant">
        <title>Genomic evolution and insights into agronomic trait innovations of Sesamum species.</title>
        <authorList>
            <person name="Miao H."/>
            <person name="Wang L."/>
            <person name="Qu L."/>
            <person name="Liu H."/>
            <person name="Sun Y."/>
            <person name="Le M."/>
            <person name="Wang Q."/>
            <person name="Wei S."/>
            <person name="Zheng Y."/>
            <person name="Lin W."/>
            <person name="Duan Y."/>
            <person name="Cao H."/>
            <person name="Xiong S."/>
            <person name="Wang X."/>
            <person name="Wei L."/>
            <person name="Li C."/>
            <person name="Ma Q."/>
            <person name="Ju M."/>
            <person name="Zhao R."/>
            <person name="Li G."/>
            <person name="Mu C."/>
            <person name="Tian Q."/>
            <person name="Mei H."/>
            <person name="Zhang T."/>
            <person name="Gao T."/>
            <person name="Zhang H."/>
        </authorList>
    </citation>
    <scope>NUCLEOTIDE SEQUENCE</scope>
    <source>
        <strain evidence="2">G02</strain>
    </source>
</reference>
<reference evidence="2" key="1">
    <citation type="submission" date="2020-06" db="EMBL/GenBank/DDBJ databases">
        <authorList>
            <person name="Li T."/>
            <person name="Hu X."/>
            <person name="Zhang T."/>
            <person name="Song X."/>
            <person name="Zhang H."/>
            <person name="Dai N."/>
            <person name="Sheng W."/>
            <person name="Hou X."/>
            <person name="Wei L."/>
        </authorList>
    </citation>
    <scope>NUCLEOTIDE SEQUENCE</scope>
    <source>
        <strain evidence="2">G02</strain>
        <tissue evidence="2">Leaf</tissue>
    </source>
</reference>
<sequence length="298" mass="33651">MGAKSIFGHALELCKVVTPLELKQAIFQVCDNKAPRPDGFSACFFKRAWNVVGDQVCLAVIDFFRSRRLLRQLNHSMIALVPKSEHSPTVAYYRPISCCNVIYKAITKIIANWLTSVLAHLINRSQTTFVGGWSITDNIFLAQKMVQQYTRKRISPRCTINVDLRKVFDFASLVLSQTIPYLWTKLPNPSPNGRLSLFHMRDGWNLFDRLFRVCSASGEHWLLGRKSAIPRRKAVWASGISRLNVALLARVLNIHHKAKNVGCSGSTVSISEAVQFGTGNRRRAIHHSFNDLPKFATD</sequence>
<organism evidence="2">
    <name type="scientific">Sesamum radiatum</name>
    <name type="common">Black benniseed</name>
    <dbReference type="NCBI Taxonomy" id="300843"/>
    <lineage>
        <taxon>Eukaryota</taxon>
        <taxon>Viridiplantae</taxon>
        <taxon>Streptophyta</taxon>
        <taxon>Embryophyta</taxon>
        <taxon>Tracheophyta</taxon>
        <taxon>Spermatophyta</taxon>
        <taxon>Magnoliopsida</taxon>
        <taxon>eudicotyledons</taxon>
        <taxon>Gunneridae</taxon>
        <taxon>Pentapetalae</taxon>
        <taxon>asterids</taxon>
        <taxon>lamiids</taxon>
        <taxon>Lamiales</taxon>
        <taxon>Pedaliaceae</taxon>
        <taxon>Sesamum</taxon>
    </lineage>
</organism>
<comment type="caution">
    <text evidence="2">The sequence shown here is derived from an EMBL/GenBank/DDBJ whole genome shotgun (WGS) entry which is preliminary data.</text>
</comment>
<gene>
    <name evidence="2" type="ORF">Sradi_2022500</name>
</gene>
<evidence type="ECO:0000313" key="2">
    <source>
        <dbReference type="EMBL" id="KAL0403817.1"/>
    </source>
</evidence>
<dbReference type="EMBL" id="JACGWJ010000008">
    <property type="protein sequence ID" value="KAL0403817.1"/>
    <property type="molecule type" value="Genomic_DNA"/>
</dbReference>
<dbReference type="AlphaFoldDB" id="A0AAW2TGE7"/>
<name>A0AAW2TGE7_SESRA</name>
<dbReference type="PANTHER" id="PTHR46890:SF48">
    <property type="entry name" value="RNA-DIRECTED DNA POLYMERASE"/>
    <property type="match status" value="1"/>
</dbReference>
<evidence type="ECO:0000259" key="1">
    <source>
        <dbReference type="Pfam" id="PF00078"/>
    </source>
</evidence>
<dbReference type="InterPro" id="IPR000477">
    <property type="entry name" value="RT_dom"/>
</dbReference>
<dbReference type="PANTHER" id="PTHR46890">
    <property type="entry name" value="NON-LTR RETROLELEMENT REVERSE TRANSCRIPTASE-LIKE PROTEIN-RELATED"/>
    <property type="match status" value="1"/>
</dbReference>
<feature type="domain" description="Reverse transcriptase" evidence="1">
    <location>
        <begin position="90"/>
        <end position="169"/>
    </location>
</feature>
<dbReference type="InterPro" id="IPR052343">
    <property type="entry name" value="Retrotransposon-Effector_Assoc"/>
</dbReference>
<protein>
    <recommendedName>
        <fullName evidence="1">Reverse transcriptase domain-containing protein</fullName>
    </recommendedName>
</protein>
<dbReference type="Pfam" id="PF00078">
    <property type="entry name" value="RVT_1"/>
    <property type="match status" value="1"/>
</dbReference>